<organism evidence="2 3">
    <name type="scientific">Pendulispora albinea</name>
    <dbReference type="NCBI Taxonomy" id="2741071"/>
    <lineage>
        <taxon>Bacteria</taxon>
        <taxon>Pseudomonadati</taxon>
        <taxon>Myxococcota</taxon>
        <taxon>Myxococcia</taxon>
        <taxon>Myxococcales</taxon>
        <taxon>Sorangiineae</taxon>
        <taxon>Pendulisporaceae</taxon>
        <taxon>Pendulispora</taxon>
    </lineage>
</organism>
<gene>
    <name evidence="2" type="ORF">LZC94_10175</name>
</gene>
<evidence type="ECO:0000313" key="2">
    <source>
        <dbReference type="EMBL" id="WXB17627.1"/>
    </source>
</evidence>
<dbReference type="EMBL" id="CP089984">
    <property type="protein sequence ID" value="WXB17627.1"/>
    <property type="molecule type" value="Genomic_DNA"/>
</dbReference>
<reference evidence="2 3" key="1">
    <citation type="submission" date="2021-12" db="EMBL/GenBank/DDBJ databases">
        <title>Discovery of the Pendulisporaceae a myxobacterial family with distinct sporulation behavior and unique specialized metabolism.</title>
        <authorList>
            <person name="Garcia R."/>
            <person name="Popoff A."/>
            <person name="Bader C.D."/>
            <person name="Loehr J."/>
            <person name="Walesch S."/>
            <person name="Walt C."/>
            <person name="Boldt J."/>
            <person name="Bunk B."/>
            <person name="Haeckl F.J.F.P.J."/>
            <person name="Gunesch A.P."/>
            <person name="Birkelbach J."/>
            <person name="Nuebel U."/>
            <person name="Pietschmann T."/>
            <person name="Bach T."/>
            <person name="Mueller R."/>
        </authorList>
    </citation>
    <scope>NUCLEOTIDE SEQUENCE [LARGE SCALE GENOMIC DNA]</scope>
    <source>
        <strain evidence="2 3">MSr11954</strain>
    </source>
</reference>
<feature type="signal peptide" evidence="1">
    <location>
        <begin position="1"/>
        <end position="27"/>
    </location>
</feature>
<keyword evidence="1" id="KW-0732">Signal</keyword>
<name>A0ABZ2M3S7_9BACT</name>
<sequence>MKKLFAFCSMAIFALGLGMTTPSQALAGDANGGDERAVCSPECEECQQRCDALLEGCLETHPHSQCVPLYGRCIKKCPR</sequence>
<feature type="chain" id="PRO_5047392987" evidence="1">
    <location>
        <begin position="28"/>
        <end position="79"/>
    </location>
</feature>
<keyword evidence="3" id="KW-1185">Reference proteome</keyword>
<protein>
    <submittedName>
        <fullName evidence="2">Uncharacterized protein</fullName>
    </submittedName>
</protein>
<dbReference type="RefSeq" id="WP_394827261.1">
    <property type="nucleotide sequence ID" value="NZ_CP089984.1"/>
</dbReference>
<evidence type="ECO:0000313" key="3">
    <source>
        <dbReference type="Proteomes" id="UP001370348"/>
    </source>
</evidence>
<dbReference type="Proteomes" id="UP001370348">
    <property type="component" value="Chromosome"/>
</dbReference>
<accession>A0ABZ2M3S7</accession>
<evidence type="ECO:0000256" key="1">
    <source>
        <dbReference type="SAM" id="SignalP"/>
    </source>
</evidence>
<proteinExistence type="predicted"/>